<dbReference type="SUPFAM" id="SSF53335">
    <property type="entry name" value="S-adenosyl-L-methionine-dependent methyltransferases"/>
    <property type="match status" value="1"/>
</dbReference>
<dbReference type="AlphaFoldDB" id="A0AAT9FI75"/>
<reference evidence="2" key="1">
    <citation type="submission" date="2024-07" db="EMBL/GenBank/DDBJ databases">
        <title>Complete genome sequence of Verrucomicrobiaceae bacterium NT6N.</title>
        <authorList>
            <person name="Huang C."/>
            <person name="Takami H."/>
            <person name="Hamasaki K."/>
        </authorList>
    </citation>
    <scope>NUCLEOTIDE SEQUENCE</scope>
    <source>
        <strain evidence="2">NT6N</strain>
    </source>
</reference>
<dbReference type="EMBL" id="AP026866">
    <property type="protein sequence ID" value="BDS05674.1"/>
    <property type="molecule type" value="Genomic_DNA"/>
</dbReference>
<protein>
    <recommendedName>
        <fullName evidence="1">Methyltransferase domain-containing protein</fullName>
    </recommendedName>
</protein>
<evidence type="ECO:0000313" key="2">
    <source>
        <dbReference type="EMBL" id="BDS05674.1"/>
    </source>
</evidence>
<dbReference type="Gene3D" id="3.40.50.150">
    <property type="entry name" value="Vaccinia Virus protein VP39"/>
    <property type="match status" value="1"/>
</dbReference>
<evidence type="ECO:0000259" key="1">
    <source>
        <dbReference type="Pfam" id="PF13847"/>
    </source>
</evidence>
<dbReference type="InterPro" id="IPR025714">
    <property type="entry name" value="Methyltranfer_dom"/>
</dbReference>
<dbReference type="InterPro" id="IPR029063">
    <property type="entry name" value="SAM-dependent_MTases_sf"/>
</dbReference>
<proteinExistence type="predicted"/>
<feature type="domain" description="Methyltransferase" evidence="1">
    <location>
        <begin position="40"/>
        <end position="105"/>
    </location>
</feature>
<gene>
    <name evidence="2" type="ORF">NT6N_07140</name>
</gene>
<dbReference type="Pfam" id="PF13847">
    <property type="entry name" value="Methyltransf_31"/>
    <property type="match status" value="1"/>
</dbReference>
<dbReference type="CDD" id="cd02440">
    <property type="entry name" value="AdoMet_MTases"/>
    <property type="match status" value="1"/>
</dbReference>
<sequence length="222" mass="24931">MSATLRYNQLAPIYDVGIVGDLFYRAARREAIDRLNLTLGSRVMVLFCGTGFDFGLIIESIGETGMIYAVDGAAGMLKRAQKRSRRLELSNDQIKFVQADFSKSDDVAKLCEIIREVRPDRLLISMGMNCMAEWKPFFSYVFEALEIGTRVSMFDLYTRKLNVRARLLNGVGAGDCRRKIWEELESRSSDFSFHRFKSEGLLGVPLFTASGSKPAAASELKP</sequence>
<accession>A0AAT9FI75</accession>
<name>A0AAT9FI75_9BACT</name>
<dbReference type="KEGG" id="osu:NT6N_07140"/>
<organism evidence="2">
    <name type="scientific">Oceaniferula spumae</name>
    <dbReference type="NCBI Taxonomy" id="2979115"/>
    <lineage>
        <taxon>Bacteria</taxon>
        <taxon>Pseudomonadati</taxon>
        <taxon>Verrucomicrobiota</taxon>
        <taxon>Verrucomicrobiia</taxon>
        <taxon>Verrucomicrobiales</taxon>
        <taxon>Verrucomicrobiaceae</taxon>
        <taxon>Oceaniferula</taxon>
    </lineage>
</organism>